<dbReference type="Proteomes" id="UP000054217">
    <property type="component" value="Unassembled WGS sequence"/>
</dbReference>
<gene>
    <name evidence="1" type="ORF">M404DRAFT_261791</name>
</gene>
<dbReference type="AlphaFoldDB" id="A0A0C3KIJ6"/>
<proteinExistence type="predicted"/>
<dbReference type="InParanoid" id="A0A0C3KIJ6"/>
<evidence type="ECO:0000313" key="1">
    <source>
        <dbReference type="EMBL" id="KIO09392.1"/>
    </source>
</evidence>
<name>A0A0C3KIJ6_PISTI</name>
<sequence>MRCTQGIVAALNVTHVFNDAFKILSKCRGISATQFHTGRRKTIGGCGHRLLPLLCAPSFQLPQKSSVEPSFAFHLDDMEITVRSRSYMIESVSRVGCHHCYQKCYLRLERPRLLETSVEQKTSAQRPASEVDMCQRCRFTCDRRSIRCFHF</sequence>
<dbReference type="HOGENOM" id="CLU_1732213_0_0_1"/>
<reference evidence="1 2" key="1">
    <citation type="submission" date="2014-04" db="EMBL/GenBank/DDBJ databases">
        <authorList>
            <consortium name="DOE Joint Genome Institute"/>
            <person name="Kuo A."/>
            <person name="Kohler A."/>
            <person name="Costa M.D."/>
            <person name="Nagy L.G."/>
            <person name="Floudas D."/>
            <person name="Copeland A."/>
            <person name="Barry K.W."/>
            <person name="Cichocki N."/>
            <person name="Veneault-Fourrey C."/>
            <person name="LaButti K."/>
            <person name="Lindquist E.A."/>
            <person name="Lipzen A."/>
            <person name="Lundell T."/>
            <person name="Morin E."/>
            <person name="Murat C."/>
            <person name="Sun H."/>
            <person name="Tunlid A."/>
            <person name="Henrissat B."/>
            <person name="Grigoriev I.V."/>
            <person name="Hibbett D.S."/>
            <person name="Martin F."/>
            <person name="Nordberg H.P."/>
            <person name="Cantor M.N."/>
            <person name="Hua S.X."/>
        </authorList>
    </citation>
    <scope>NUCLEOTIDE SEQUENCE [LARGE SCALE GENOMIC DNA]</scope>
    <source>
        <strain evidence="1 2">Marx 270</strain>
    </source>
</reference>
<organism evidence="1 2">
    <name type="scientific">Pisolithus tinctorius Marx 270</name>
    <dbReference type="NCBI Taxonomy" id="870435"/>
    <lineage>
        <taxon>Eukaryota</taxon>
        <taxon>Fungi</taxon>
        <taxon>Dikarya</taxon>
        <taxon>Basidiomycota</taxon>
        <taxon>Agaricomycotina</taxon>
        <taxon>Agaricomycetes</taxon>
        <taxon>Agaricomycetidae</taxon>
        <taxon>Boletales</taxon>
        <taxon>Sclerodermatineae</taxon>
        <taxon>Pisolithaceae</taxon>
        <taxon>Pisolithus</taxon>
    </lineage>
</organism>
<dbReference type="EMBL" id="KN831954">
    <property type="protein sequence ID" value="KIO09392.1"/>
    <property type="molecule type" value="Genomic_DNA"/>
</dbReference>
<evidence type="ECO:0000313" key="2">
    <source>
        <dbReference type="Proteomes" id="UP000054217"/>
    </source>
</evidence>
<protein>
    <submittedName>
        <fullName evidence="1">Uncharacterized protein</fullName>
    </submittedName>
</protein>
<reference evidence="2" key="2">
    <citation type="submission" date="2015-01" db="EMBL/GenBank/DDBJ databases">
        <title>Evolutionary Origins and Diversification of the Mycorrhizal Mutualists.</title>
        <authorList>
            <consortium name="DOE Joint Genome Institute"/>
            <consortium name="Mycorrhizal Genomics Consortium"/>
            <person name="Kohler A."/>
            <person name="Kuo A."/>
            <person name="Nagy L.G."/>
            <person name="Floudas D."/>
            <person name="Copeland A."/>
            <person name="Barry K.W."/>
            <person name="Cichocki N."/>
            <person name="Veneault-Fourrey C."/>
            <person name="LaButti K."/>
            <person name="Lindquist E.A."/>
            <person name="Lipzen A."/>
            <person name="Lundell T."/>
            <person name="Morin E."/>
            <person name="Murat C."/>
            <person name="Riley R."/>
            <person name="Ohm R."/>
            <person name="Sun H."/>
            <person name="Tunlid A."/>
            <person name="Henrissat B."/>
            <person name="Grigoriev I.V."/>
            <person name="Hibbett D.S."/>
            <person name="Martin F."/>
        </authorList>
    </citation>
    <scope>NUCLEOTIDE SEQUENCE [LARGE SCALE GENOMIC DNA]</scope>
    <source>
        <strain evidence="2">Marx 270</strain>
    </source>
</reference>
<keyword evidence="2" id="KW-1185">Reference proteome</keyword>
<accession>A0A0C3KIJ6</accession>